<dbReference type="InterPro" id="IPR004117">
    <property type="entry name" value="7tm6_olfct_rcpt"/>
</dbReference>
<evidence type="ECO:0000256" key="9">
    <source>
        <dbReference type="SAM" id="Phobius"/>
    </source>
</evidence>
<keyword evidence="2" id="KW-0716">Sensory transduction</keyword>
<dbReference type="GO" id="GO:0004984">
    <property type="term" value="F:olfactory receptor activity"/>
    <property type="evidence" value="ECO:0007669"/>
    <property type="project" value="InterPro"/>
</dbReference>
<organism evidence="10 11">
    <name type="scientific">Nylanderia fulva</name>
    <dbReference type="NCBI Taxonomy" id="613905"/>
    <lineage>
        <taxon>Eukaryota</taxon>
        <taxon>Metazoa</taxon>
        <taxon>Ecdysozoa</taxon>
        <taxon>Arthropoda</taxon>
        <taxon>Hexapoda</taxon>
        <taxon>Insecta</taxon>
        <taxon>Pterygota</taxon>
        <taxon>Neoptera</taxon>
        <taxon>Endopterygota</taxon>
        <taxon>Hymenoptera</taxon>
        <taxon>Apocrita</taxon>
        <taxon>Aculeata</taxon>
        <taxon>Formicoidea</taxon>
        <taxon>Formicidae</taxon>
        <taxon>Formicinae</taxon>
        <taxon>Nylanderia</taxon>
    </lineage>
</organism>
<evidence type="ECO:0000256" key="4">
    <source>
        <dbReference type="ARBA" id="ARBA00022725"/>
    </source>
</evidence>
<keyword evidence="4" id="KW-0552">Olfaction</keyword>
<name>A0A6G1LRM8_9HYME</name>
<evidence type="ECO:0000313" key="10">
    <source>
        <dbReference type="EMBL" id="KAF3054449.1"/>
    </source>
</evidence>
<dbReference type="GO" id="GO:0007165">
    <property type="term" value="P:signal transduction"/>
    <property type="evidence" value="ECO:0007669"/>
    <property type="project" value="UniProtKB-KW"/>
</dbReference>
<evidence type="ECO:0000256" key="3">
    <source>
        <dbReference type="ARBA" id="ARBA00022692"/>
    </source>
</evidence>
<dbReference type="GO" id="GO:0016020">
    <property type="term" value="C:membrane"/>
    <property type="evidence" value="ECO:0007669"/>
    <property type="project" value="UniProtKB-SubCell"/>
</dbReference>
<evidence type="ECO:0000256" key="6">
    <source>
        <dbReference type="ARBA" id="ARBA00023136"/>
    </source>
</evidence>
<protein>
    <submittedName>
        <fullName evidence="10">Odorant receptor 378</fullName>
    </submittedName>
</protein>
<dbReference type="GO" id="GO:0005549">
    <property type="term" value="F:odorant binding"/>
    <property type="evidence" value="ECO:0007669"/>
    <property type="project" value="InterPro"/>
</dbReference>
<dbReference type="Pfam" id="PF02949">
    <property type="entry name" value="7tm_6"/>
    <property type="match status" value="1"/>
</dbReference>
<feature type="transmembrane region" description="Helical" evidence="9">
    <location>
        <begin position="34"/>
        <end position="54"/>
    </location>
</feature>
<gene>
    <name evidence="10" type="primary">Or-378</name>
    <name evidence="10" type="synonym">Nful_v1.0-Or-378-fd</name>
    <name evidence="10" type="ORF">NFUL_NFUL000200</name>
</gene>
<accession>A0A6G1LRM8</accession>
<reference evidence="10 11" key="1">
    <citation type="submission" date="2019-08" db="EMBL/GenBank/DDBJ databases">
        <title>High quality draft denovo assembly of Nylanderia fulva.</title>
        <authorList>
            <person name="Vargo E.L."/>
            <person name="Tarone A.M."/>
            <person name="Konganti K.R."/>
        </authorList>
    </citation>
    <scope>NUCLEOTIDE SEQUENCE [LARGE SCALE GENOMIC DNA]</scope>
    <source>
        <strain evidence="10">TAMU-Nful-2015</strain>
        <tissue evidence="10">Whole body</tissue>
    </source>
</reference>
<evidence type="ECO:0000256" key="7">
    <source>
        <dbReference type="ARBA" id="ARBA00023170"/>
    </source>
</evidence>
<evidence type="ECO:0000256" key="8">
    <source>
        <dbReference type="ARBA" id="ARBA00023224"/>
    </source>
</evidence>
<evidence type="ECO:0000256" key="1">
    <source>
        <dbReference type="ARBA" id="ARBA00004141"/>
    </source>
</evidence>
<dbReference type="EMBL" id="SGBU01000251">
    <property type="protein sequence ID" value="KAF3054449.1"/>
    <property type="molecule type" value="Genomic_DNA"/>
</dbReference>
<keyword evidence="7 10" id="KW-0675">Receptor</keyword>
<proteinExistence type="predicted"/>
<keyword evidence="8" id="KW-0807">Transducer</keyword>
<comment type="subcellular location">
    <subcellularLocation>
        <location evidence="1">Membrane</location>
        <topology evidence="1">Multi-pass membrane protein</topology>
    </subcellularLocation>
</comment>
<keyword evidence="6 9" id="KW-0472">Membrane</keyword>
<keyword evidence="3 9" id="KW-0812">Transmembrane</keyword>
<comment type="caution">
    <text evidence="10">The sequence shown here is derived from an EMBL/GenBank/DDBJ whole genome shotgun (WGS) entry which is preliminary data.</text>
</comment>
<evidence type="ECO:0000256" key="2">
    <source>
        <dbReference type="ARBA" id="ARBA00022606"/>
    </source>
</evidence>
<keyword evidence="5 9" id="KW-1133">Transmembrane helix</keyword>
<dbReference type="AlphaFoldDB" id="A0A6G1LRM8"/>
<evidence type="ECO:0000313" key="11">
    <source>
        <dbReference type="Proteomes" id="UP000479987"/>
    </source>
</evidence>
<sequence>MLRCLQLKYPEVTKYISCLSNFLHRFAELLEKTFIIPFAFEMLVITIALSLTLLQIRVIYQLIHLFVLSLERQKLTDHSLQTRDKIFNSPWHKTSVRSQKLIMMVMTKCLRPSFLSAGKIYIFSLESFVLQVSMSYFTVLSSF</sequence>
<dbReference type="Proteomes" id="UP000479987">
    <property type="component" value="Unassembled WGS sequence"/>
</dbReference>
<keyword evidence="11" id="KW-1185">Reference proteome</keyword>
<evidence type="ECO:0000256" key="5">
    <source>
        <dbReference type="ARBA" id="ARBA00022989"/>
    </source>
</evidence>